<dbReference type="InterPro" id="IPR011051">
    <property type="entry name" value="RmlC_Cupin_sf"/>
</dbReference>
<dbReference type="Gene3D" id="2.60.120.10">
    <property type="entry name" value="Jelly Rolls"/>
    <property type="match status" value="1"/>
</dbReference>
<proteinExistence type="inferred from homology"/>
<keyword evidence="9" id="KW-1185">Reference proteome</keyword>
<dbReference type="Proteomes" id="UP000000333">
    <property type="component" value="Chromosome"/>
</dbReference>
<dbReference type="HOGENOM" id="CLU_090970_0_0_11"/>
<dbReference type="SUPFAM" id="SSF51182">
    <property type="entry name" value="RmlC-like cupins"/>
    <property type="match status" value="1"/>
</dbReference>
<dbReference type="KEGG" id="ols:Olsu_1417"/>
<reference evidence="8 9" key="1">
    <citation type="journal article" date="2010" name="Stand. Genomic Sci.">
        <title>Complete genome sequence of Olsenella uli type strain (VPI D76D-27C).</title>
        <authorList>
            <person name="Goker M."/>
            <person name="Held B."/>
            <person name="Lucas S."/>
            <person name="Nolan M."/>
            <person name="Yasawong M."/>
            <person name="Glavina Del Rio T."/>
            <person name="Tice H."/>
            <person name="Cheng J.F."/>
            <person name="Bruce D."/>
            <person name="Detter J.C."/>
            <person name="Tapia R."/>
            <person name="Han C."/>
            <person name="Goodwin L."/>
            <person name="Pitluck S."/>
            <person name="Liolios K."/>
            <person name="Ivanova N."/>
            <person name="Mavromatis K."/>
            <person name="Mikhailova N."/>
            <person name="Pati A."/>
            <person name="Chen A."/>
            <person name="Palaniappan K."/>
            <person name="Land M."/>
            <person name="Hauser L."/>
            <person name="Chang Y.J."/>
            <person name="Jeffries C.D."/>
            <person name="Rohde M."/>
            <person name="Sikorski J."/>
            <person name="Pukall R."/>
            <person name="Woyke T."/>
            <person name="Bristow J."/>
            <person name="Eisen J.A."/>
            <person name="Markowitz V."/>
            <person name="Hugenholtz P."/>
            <person name="Kyrpides N.C."/>
            <person name="Klenk H.P."/>
            <person name="Lapidus A."/>
        </authorList>
    </citation>
    <scope>NUCLEOTIDE SEQUENCE [LARGE SCALE GENOMIC DNA]</scope>
    <source>
        <strain evidence="9">ATCC 49627 / DSM 7084 / CIP 109912 / JCM 12494 / NCIMB 702895 / VPI D76D-27C</strain>
    </source>
</reference>
<evidence type="ECO:0000256" key="4">
    <source>
        <dbReference type="ARBA" id="ARBA00022432"/>
    </source>
</evidence>
<keyword evidence="8" id="KW-0413">Isomerase</keyword>
<dbReference type="GO" id="GO:0006094">
    <property type="term" value="P:gluconeogenesis"/>
    <property type="evidence" value="ECO:0007669"/>
    <property type="project" value="UniProtKB-KW"/>
</dbReference>
<evidence type="ECO:0000256" key="5">
    <source>
        <dbReference type="ARBA" id="ARBA00023152"/>
    </source>
</evidence>
<dbReference type="STRING" id="633147.Olsu_1417"/>
<comment type="catalytic activity">
    <reaction evidence="6">
        <text>alpha-D-glucose 6-phosphate = beta-D-fructose 6-phosphate</text>
        <dbReference type="Rhea" id="RHEA:11816"/>
        <dbReference type="ChEBI" id="CHEBI:57634"/>
        <dbReference type="ChEBI" id="CHEBI:58225"/>
        <dbReference type="EC" id="5.3.1.9"/>
    </reaction>
</comment>
<dbReference type="GO" id="GO:0004347">
    <property type="term" value="F:glucose-6-phosphate isomerase activity"/>
    <property type="evidence" value="ECO:0007669"/>
    <property type="project" value="UniProtKB-EC"/>
</dbReference>
<accession>E1QWL7</accession>
<comment type="pathway">
    <text evidence="1">Carbohydrate degradation; glycolysis; D-glyceraldehyde 3-phosphate and glycerone phosphate from D-glucose: step 2/4.</text>
</comment>
<evidence type="ECO:0000256" key="1">
    <source>
        <dbReference type="ARBA" id="ARBA00004926"/>
    </source>
</evidence>
<protein>
    <recommendedName>
        <fullName evidence="3">glucose-6-phosphate isomerase</fullName>
        <ecNumber evidence="3">5.3.1.9</ecNumber>
    </recommendedName>
</protein>
<dbReference type="UniPathway" id="UPA00109">
    <property type="reaction ID" value="UER00181"/>
</dbReference>
<feature type="domain" description="Glucose-6-phosphate isomerase prokaryote" evidence="7">
    <location>
        <begin position="61"/>
        <end position="206"/>
    </location>
</feature>
<dbReference type="Pfam" id="PF06560">
    <property type="entry name" value="GPI"/>
    <property type="match status" value="1"/>
</dbReference>
<sequence length="258" mass="28959">MWFDPGFDIEPDYRAMTFRYGPDTFGPMPERRHLDDIRQSLRDPCCTGPEIPYIVSMDVGRMADRTDLIGRNLLYGAMIYAVGTLGSEPVRSQGHVHAVSVSCGCSTPEVYEIWDGEAVIYMQESAQDQPGSCYAVHAKPGQVVVVPPAWAHCTVNADPSRPMAFGAWCVRDYGFDYADVRRHGGLAYFPEVRTGGLSWVHNDAYEPSSLILREARGAEELGLTSGMSIYEQYERDHELFRFVTDPQTARNIWAVHEP</sequence>
<keyword evidence="5" id="KW-0324">Glycolysis</keyword>
<dbReference type="AlphaFoldDB" id="E1QWL7"/>
<dbReference type="RefSeq" id="WP_013252272.1">
    <property type="nucleotide sequence ID" value="NC_014363.1"/>
</dbReference>
<evidence type="ECO:0000256" key="3">
    <source>
        <dbReference type="ARBA" id="ARBA00011952"/>
    </source>
</evidence>
<organism evidence="8 9">
    <name type="scientific">Olsenella uli (strain ATCC 49627 / DSM 7084 / CCUG 31166 / CIP 109912 / JCM 12494 / LMG 11480 / NCIMB 702895 / VPI D76D-27C)</name>
    <name type="common">Lactobacillus uli</name>
    <dbReference type="NCBI Taxonomy" id="633147"/>
    <lineage>
        <taxon>Bacteria</taxon>
        <taxon>Bacillati</taxon>
        <taxon>Actinomycetota</taxon>
        <taxon>Coriobacteriia</taxon>
        <taxon>Coriobacteriales</taxon>
        <taxon>Atopobiaceae</taxon>
        <taxon>Olsenella</taxon>
    </lineage>
</organism>
<dbReference type="PATRIC" id="fig|633147.7.peg.106"/>
<keyword evidence="4" id="KW-0312">Gluconeogenesis</keyword>
<dbReference type="GeneID" id="78512816"/>
<dbReference type="OrthoDB" id="9791637at2"/>
<dbReference type="EC" id="5.3.1.9" evidence="3"/>
<name>E1QWL7_OLSUV</name>
<evidence type="ECO:0000256" key="2">
    <source>
        <dbReference type="ARBA" id="ARBA00006542"/>
    </source>
</evidence>
<gene>
    <name evidence="8" type="ordered locus">Olsu_1417</name>
</gene>
<evidence type="ECO:0000256" key="6">
    <source>
        <dbReference type="ARBA" id="ARBA00029321"/>
    </source>
</evidence>
<dbReference type="eggNOG" id="COG2140">
    <property type="taxonomic scope" value="Bacteria"/>
</dbReference>
<dbReference type="GO" id="GO:0006096">
    <property type="term" value="P:glycolytic process"/>
    <property type="evidence" value="ECO:0007669"/>
    <property type="project" value="UniProtKB-UniPathway"/>
</dbReference>
<dbReference type="InterPro" id="IPR014710">
    <property type="entry name" value="RmlC-like_jellyroll"/>
</dbReference>
<evidence type="ECO:0000313" key="9">
    <source>
        <dbReference type="Proteomes" id="UP000000333"/>
    </source>
</evidence>
<evidence type="ECO:0000313" key="8">
    <source>
        <dbReference type="EMBL" id="ADK68520.1"/>
    </source>
</evidence>
<dbReference type="InterPro" id="IPR010551">
    <property type="entry name" value="G6P_isomerase_prok"/>
</dbReference>
<dbReference type="EMBL" id="CP002106">
    <property type="protein sequence ID" value="ADK68520.1"/>
    <property type="molecule type" value="Genomic_DNA"/>
</dbReference>
<evidence type="ECO:0000259" key="7">
    <source>
        <dbReference type="Pfam" id="PF06560"/>
    </source>
</evidence>
<comment type="similarity">
    <text evidence="2">Belongs to the archaeal-type GPI family.</text>
</comment>
<dbReference type="GO" id="GO:0005737">
    <property type="term" value="C:cytoplasm"/>
    <property type="evidence" value="ECO:0007669"/>
    <property type="project" value="InterPro"/>
</dbReference>